<dbReference type="InterPro" id="IPR015421">
    <property type="entry name" value="PyrdxlP-dep_Trfase_major"/>
</dbReference>
<evidence type="ECO:0000313" key="3">
    <source>
        <dbReference type="EMBL" id="EWC62492.1"/>
    </source>
</evidence>
<evidence type="ECO:0000259" key="2">
    <source>
        <dbReference type="Pfam" id="PF00266"/>
    </source>
</evidence>
<name>W7J0F6_9PSEU</name>
<dbReference type="Proteomes" id="UP000019277">
    <property type="component" value="Unassembled WGS sequence"/>
</dbReference>
<dbReference type="OrthoDB" id="250246at2"/>
<evidence type="ECO:0000256" key="1">
    <source>
        <dbReference type="ARBA" id="ARBA00022898"/>
    </source>
</evidence>
<accession>W7J0F6</accession>
<organism evidence="3 4">
    <name type="scientific">Actinokineospora spheciospongiae</name>
    <dbReference type="NCBI Taxonomy" id="909613"/>
    <lineage>
        <taxon>Bacteria</taxon>
        <taxon>Bacillati</taxon>
        <taxon>Actinomycetota</taxon>
        <taxon>Actinomycetes</taxon>
        <taxon>Pseudonocardiales</taxon>
        <taxon>Pseudonocardiaceae</taxon>
        <taxon>Actinokineospora</taxon>
    </lineage>
</organism>
<proteinExistence type="predicted"/>
<keyword evidence="4" id="KW-1185">Reference proteome</keyword>
<dbReference type="Gene3D" id="3.90.1150.10">
    <property type="entry name" value="Aspartate Aminotransferase, domain 1"/>
    <property type="match status" value="1"/>
</dbReference>
<dbReference type="GO" id="GO:0045439">
    <property type="term" value="F:isopenicillin-N epimerase activity"/>
    <property type="evidence" value="ECO:0007669"/>
    <property type="project" value="UniProtKB-EC"/>
</dbReference>
<dbReference type="InterPro" id="IPR000192">
    <property type="entry name" value="Aminotrans_V_dom"/>
</dbReference>
<sequence>MGRVTFSLDPAVHHLNPGGFGIVPVEVREAQARFRAASDANPMRFHRVDTPALVAAAREAASGFLGADVVLVRNATEAAATVLASLPLAEGDEILLSDHGYGAVAIAAQAAADRVGARLRVVHFPADAGPDEVVAAFAGGLTAATRLVVVDAITSPTALVLPVAGVAQACRERGVPVFVDAAHAPGHLDQRPDLLGVDFWAGNLHKWAYAPRTSAGLWIAPPWRDRVRPLVPSWDHPAGYPRWFDHAGTGDYSGWMALPAAFDHWRAVGGWDAVAASSALLDRGVRLVADALGAPGQVSAHHAPLMRLVALPSGLVADFDDAARYYGELSARGIEVPVIHWHGAAYVRVGATTHTTEDDFAALAAALAEGR</sequence>
<dbReference type="Pfam" id="PF00266">
    <property type="entry name" value="Aminotran_5"/>
    <property type="match status" value="1"/>
</dbReference>
<reference evidence="3 4" key="1">
    <citation type="journal article" date="2014" name="Genome Announc.">
        <title>Draft Genome Sequence of the Antitrypanosomally Active Sponge-Associated Bacterium Actinokineospora sp. Strain EG49.</title>
        <authorList>
            <person name="Harjes J."/>
            <person name="Ryu T."/>
            <person name="Abdelmohsen U.R."/>
            <person name="Moitinho-Silva L."/>
            <person name="Horn H."/>
            <person name="Ravasi T."/>
            <person name="Hentschel U."/>
        </authorList>
    </citation>
    <scope>NUCLEOTIDE SEQUENCE [LARGE SCALE GENOMIC DNA]</scope>
    <source>
        <strain evidence="3 4">EG49</strain>
    </source>
</reference>
<keyword evidence="3" id="KW-0413">Isomerase</keyword>
<dbReference type="AlphaFoldDB" id="W7J0F6"/>
<dbReference type="InterPro" id="IPR015422">
    <property type="entry name" value="PyrdxlP-dep_Trfase_small"/>
</dbReference>
<dbReference type="Gene3D" id="3.40.640.10">
    <property type="entry name" value="Type I PLP-dependent aspartate aminotransferase-like (Major domain)"/>
    <property type="match status" value="1"/>
</dbReference>
<dbReference type="PANTHER" id="PTHR43092">
    <property type="entry name" value="L-CYSTEINE DESULFHYDRASE"/>
    <property type="match status" value="1"/>
</dbReference>
<dbReference type="EC" id="5.1.1.17" evidence="3"/>
<keyword evidence="1" id="KW-0663">Pyridoxal phosphate</keyword>
<dbReference type="STRING" id="909613.UO65_2179"/>
<protein>
    <submittedName>
        <fullName evidence="3">Isopenicillin N-epimerase</fullName>
        <ecNumber evidence="3">5.1.1.17</ecNumber>
    </submittedName>
</protein>
<feature type="domain" description="Aminotransferase class V" evidence="2">
    <location>
        <begin position="26"/>
        <end position="279"/>
    </location>
</feature>
<dbReference type="eggNOG" id="COG0520">
    <property type="taxonomic scope" value="Bacteria"/>
</dbReference>
<dbReference type="InterPro" id="IPR015424">
    <property type="entry name" value="PyrdxlP-dep_Trfase"/>
</dbReference>
<dbReference type="PANTHER" id="PTHR43092:SF2">
    <property type="entry name" value="HERCYNYLCYSTEINE SULFOXIDE LYASE"/>
    <property type="match status" value="1"/>
</dbReference>
<dbReference type="PATRIC" id="fig|909613.9.peg.2187"/>
<dbReference type="EMBL" id="AYXG01000077">
    <property type="protein sequence ID" value="EWC62492.1"/>
    <property type="molecule type" value="Genomic_DNA"/>
</dbReference>
<dbReference type="SUPFAM" id="SSF53383">
    <property type="entry name" value="PLP-dependent transferases"/>
    <property type="match status" value="1"/>
</dbReference>
<evidence type="ECO:0000313" key="4">
    <source>
        <dbReference type="Proteomes" id="UP000019277"/>
    </source>
</evidence>
<comment type="caution">
    <text evidence="3">The sequence shown here is derived from an EMBL/GenBank/DDBJ whole genome shotgun (WGS) entry which is preliminary data.</text>
</comment>
<gene>
    <name evidence="3" type="ORF">UO65_2179</name>
</gene>